<keyword evidence="3" id="KW-1185">Reference proteome</keyword>
<protein>
    <recommendedName>
        <fullName evidence="4">Retrotransposon gag domain-containing protein</fullName>
    </recommendedName>
</protein>
<dbReference type="AlphaFoldDB" id="F4RUE5"/>
<dbReference type="GeneID" id="18923573"/>
<name>F4RUE5_MELLP</name>
<sequence>MSLDVSLATKGITILTLKYTTWCTAEFGLQKTLFLFLLACSDTLPVTTWSCKTSMSSSDNPVLPCSTRQHPGATLNQVDNPERIIFPTRPQQPASHQIPSATFIDSPIRAASAPPAPDHTIRGPPLIQSKWDLIVNPPNPQGYLVVMATWPLPGISVSLDQLSDNLVPAASQPSLPRPKPRRSVPGSFDPQLSILASEPSSTTQVMDQQSSSLTQDVNVARTKAENEQLCQDNVSLRAEMGDICRLLENLLAQQKPPVGDVTGGSSGDATSTQRPPHVDPSLDHGSQTAQIFTLTPVVNNQGNLFHVPASLPSVPETAHIPMISHVDLSKFRASDWPQYKGAFGDVAAFRLWQYQMESIFWRTFVGKTWEQVMVKMQSVVLPVGWDEAAKEKLRELTMKPNESCTAYCGRARLIQEEIGVEGCPDETLAYVVVGGMGGTFKAWAKMEKVVQKSLDATGRFSFPIFEERVGSIWLLTQAMDALGSNQSQLSEGRNSSTSAPAPNIQNQFQSNNGTQPFFRPALSSEEIMARNVCFGAYMCLIGLCPRCKSPCDKWLGGCTAKANTAFFSVPIEFPRVVPYPPPKSISGNVVGRSTSTIGTPRLVPRKVDVAAVESGGSAVVADVGDFPDLGRVDLAAYDALVAKLNKPTDEVRTSSQSC</sequence>
<dbReference type="VEuPathDB" id="FungiDB:MELLADRAFT_108828"/>
<evidence type="ECO:0000313" key="2">
    <source>
        <dbReference type="EMBL" id="EGG03919.1"/>
    </source>
</evidence>
<dbReference type="RefSeq" id="XP_007412712.1">
    <property type="nucleotide sequence ID" value="XM_007412650.1"/>
</dbReference>
<accession>F4RUE5</accession>
<dbReference type="KEGG" id="mlr:MELLADRAFT_108828"/>
<dbReference type="EMBL" id="GL883121">
    <property type="protein sequence ID" value="EGG03919.1"/>
    <property type="molecule type" value="Genomic_DNA"/>
</dbReference>
<proteinExistence type="predicted"/>
<evidence type="ECO:0008006" key="4">
    <source>
        <dbReference type="Google" id="ProtNLM"/>
    </source>
</evidence>
<dbReference type="Proteomes" id="UP000001072">
    <property type="component" value="Unassembled WGS sequence"/>
</dbReference>
<feature type="region of interest" description="Disordered" evidence="1">
    <location>
        <begin position="168"/>
        <end position="189"/>
    </location>
</feature>
<feature type="region of interest" description="Disordered" evidence="1">
    <location>
        <begin position="255"/>
        <end position="284"/>
    </location>
</feature>
<evidence type="ECO:0000313" key="3">
    <source>
        <dbReference type="Proteomes" id="UP000001072"/>
    </source>
</evidence>
<evidence type="ECO:0000256" key="1">
    <source>
        <dbReference type="SAM" id="MobiDB-lite"/>
    </source>
</evidence>
<reference evidence="3" key="1">
    <citation type="journal article" date="2011" name="Proc. Natl. Acad. Sci. U.S.A.">
        <title>Obligate biotrophy features unraveled by the genomic analysis of rust fungi.</title>
        <authorList>
            <person name="Duplessis S."/>
            <person name="Cuomo C.A."/>
            <person name="Lin Y.-C."/>
            <person name="Aerts A."/>
            <person name="Tisserant E."/>
            <person name="Veneault-Fourrey C."/>
            <person name="Joly D.L."/>
            <person name="Hacquard S."/>
            <person name="Amselem J."/>
            <person name="Cantarel B.L."/>
            <person name="Chiu R."/>
            <person name="Coutinho P.M."/>
            <person name="Feau N."/>
            <person name="Field M."/>
            <person name="Frey P."/>
            <person name="Gelhaye E."/>
            <person name="Goldberg J."/>
            <person name="Grabherr M.G."/>
            <person name="Kodira C.D."/>
            <person name="Kohler A."/>
            <person name="Kuees U."/>
            <person name="Lindquist E.A."/>
            <person name="Lucas S.M."/>
            <person name="Mago R."/>
            <person name="Mauceli E."/>
            <person name="Morin E."/>
            <person name="Murat C."/>
            <person name="Pangilinan J.L."/>
            <person name="Park R."/>
            <person name="Pearson M."/>
            <person name="Quesneville H."/>
            <person name="Rouhier N."/>
            <person name="Sakthikumar S."/>
            <person name="Salamov A.A."/>
            <person name="Schmutz J."/>
            <person name="Selles B."/>
            <person name="Shapiro H."/>
            <person name="Tanguay P."/>
            <person name="Tuskan G.A."/>
            <person name="Henrissat B."/>
            <person name="Van de Peer Y."/>
            <person name="Rouze P."/>
            <person name="Ellis J.G."/>
            <person name="Dodds P.N."/>
            <person name="Schein J.E."/>
            <person name="Zhong S."/>
            <person name="Hamelin R.C."/>
            <person name="Grigoriev I.V."/>
            <person name="Szabo L.J."/>
            <person name="Martin F."/>
        </authorList>
    </citation>
    <scope>NUCLEOTIDE SEQUENCE [LARGE SCALE GENOMIC DNA]</scope>
    <source>
        <strain evidence="3">98AG31 / pathotype 3-4-7</strain>
    </source>
</reference>
<organism evidence="3">
    <name type="scientific">Melampsora larici-populina (strain 98AG31 / pathotype 3-4-7)</name>
    <name type="common">Poplar leaf rust fungus</name>
    <dbReference type="NCBI Taxonomy" id="747676"/>
    <lineage>
        <taxon>Eukaryota</taxon>
        <taxon>Fungi</taxon>
        <taxon>Dikarya</taxon>
        <taxon>Basidiomycota</taxon>
        <taxon>Pucciniomycotina</taxon>
        <taxon>Pucciniomycetes</taxon>
        <taxon>Pucciniales</taxon>
        <taxon>Melampsoraceae</taxon>
        <taxon>Melampsora</taxon>
    </lineage>
</organism>
<dbReference type="HOGENOM" id="CLU_033256_0_0_1"/>
<gene>
    <name evidence="2" type="ORF">MELLADRAFT_108828</name>
</gene>
<feature type="region of interest" description="Disordered" evidence="1">
    <location>
        <begin position="485"/>
        <end position="512"/>
    </location>
</feature>
<dbReference type="InParanoid" id="F4RUE5"/>